<evidence type="ECO:0000256" key="1">
    <source>
        <dbReference type="SAM" id="Coils"/>
    </source>
</evidence>
<feature type="signal peptide" evidence="2">
    <location>
        <begin position="1"/>
        <end position="23"/>
    </location>
</feature>
<keyword evidence="4" id="KW-1185">Reference proteome</keyword>
<organism evidence="3 4">
    <name type="scientific">Alienimonas chondri</name>
    <dbReference type="NCBI Taxonomy" id="2681879"/>
    <lineage>
        <taxon>Bacteria</taxon>
        <taxon>Pseudomonadati</taxon>
        <taxon>Planctomycetota</taxon>
        <taxon>Planctomycetia</taxon>
        <taxon>Planctomycetales</taxon>
        <taxon>Planctomycetaceae</taxon>
        <taxon>Alienimonas</taxon>
    </lineage>
</organism>
<evidence type="ECO:0008006" key="5">
    <source>
        <dbReference type="Google" id="ProtNLM"/>
    </source>
</evidence>
<reference evidence="3 4" key="1">
    <citation type="journal article" date="2020" name="Syst. Appl. Microbiol.">
        <title>Alienimonas chondri sp. nov., a novel planctomycete isolated from the biofilm of the red alga Chondrus crispus.</title>
        <authorList>
            <person name="Vitorino I."/>
            <person name="Albuquerque L."/>
            <person name="Wiegand S."/>
            <person name="Kallscheuer N."/>
            <person name="da Costa M.S."/>
            <person name="Lobo-da-Cunha A."/>
            <person name="Jogler C."/>
            <person name="Lage O.M."/>
        </authorList>
    </citation>
    <scope>NUCLEOTIDE SEQUENCE [LARGE SCALE GENOMIC DNA]</scope>
    <source>
        <strain evidence="3 4">LzC2</strain>
    </source>
</reference>
<sequence>MARLGKPLAVAAFVLSVLFCGFAAVISAGGENWGARAAKLNEFSISAVGGGDQPVRYQVTDRITTETITTADSLAAAVVAAYKERGNRARAERTAIEERVEQMRSQVPVRTTLNKADRTAMDARLQFQQNEYERLSNELIAATAEGEELARQAEQIRAEAATRAEDAQRLLSELDAIRADLYRTNEQIAALKDRLVRLEGALARAERRREQLSERLQ</sequence>
<protein>
    <recommendedName>
        <fullName evidence="5">Chromosome partition protein Smc</fullName>
    </recommendedName>
</protein>
<gene>
    <name evidence="3" type="ORF">LzC2_25100</name>
</gene>
<dbReference type="Proteomes" id="UP000609651">
    <property type="component" value="Unassembled WGS sequence"/>
</dbReference>
<feature type="chain" id="PRO_5045224921" description="Chromosome partition protein Smc" evidence="2">
    <location>
        <begin position="24"/>
        <end position="217"/>
    </location>
</feature>
<comment type="caution">
    <text evidence="3">The sequence shown here is derived from an EMBL/GenBank/DDBJ whole genome shotgun (WGS) entry which is preliminary data.</text>
</comment>
<dbReference type="EMBL" id="WTPX01000077">
    <property type="protein sequence ID" value="NNJ26425.1"/>
    <property type="molecule type" value="Genomic_DNA"/>
</dbReference>
<feature type="coiled-coil region" evidence="1">
    <location>
        <begin position="86"/>
        <end position="215"/>
    </location>
</feature>
<keyword evidence="2" id="KW-0732">Signal</keyword>
<proteinExistence type="predicted"/>
<keyword evidence="1" id="KW-0175">Coiled coil</keyword>
<accession>A0ABX1VEB4</accession>
<evidence type="ECO:0000313" key="3">
    <source>
        <dbReference type="EMBL" id="NNJ26425.1"/>
    </source>
</evidence>
<name>A0ABX1VEB4_9PLAN</name>
<evidence type="ECO:0000313" key="4">
    <source>
        <dbReference type="Proteomes" id="UP000609651"/>
    </source>
</evidence>
<evidence type="ECO:0000256" key="2">
    <source>
        <dbReference type="SAM" id="SignalP"/>
    </source>
</evidence>
<dbReference type="RefSeq" id="WP_171187450.1">
    <property type="nucleotide sequence ID" value="NZ_WTPX01000077.1"/>
</dbReference>